<evidence type="ECO:0000256" key="3">
    <source>
        <dbReference type="ARBA" id="ARBA00023163"/>
    </source>
</evidence>
<keyword evidence="1" id="KW-0805">Transcription regulation</keyword>
<evidence type="ECO:0000313" key="6">
    <source>
        <dbReference type="Proteomes" id="UP001216253"/>
    </source>
</evidence>
<dbReference type="PROSITE" id="PS01124">
    <property type="entry name" value="HTH_ARAC_FAMILY_2"/>
    <property type="match status" value="1"/>
</dbReference>
<dbReference type="Pfam" id="PF12833">
    <property type="entry name" value="HTH_18"/>
    <property type="match status" value="1"/>
</dbReference>
<evidence type="ECO:0000259" key="4">
    <source>
        <dbReference type="PROSITE" id="PS01124"/>
    </source>
</evidence>
<dbReference type="PANTHER" id="PTHR46796">
    <property type="entry name" value="HTH-TYPE TRANSCRIPTIONAL ACTIVATOR RHAS-RELATED"/>
    <property type="match status" value="1"/>
</dbReference>
<accession>A0ABT5WPS6</accession>
<dbReference type="RefSeq" id="WP_275228080.1">
    <property type="nucleotide sequence ID" value="NZ_JARESE010000028.1"/>
</dbReference>
<dbReference type="InterPro" id="IPR037923">
    <property type="entry name" value="HTH-like"/>
</dbReference>
<feature type="domain" description="HTH araC/xylS-type" evidence="4">
    <location>
        <begin position="236"/>
        <end position="337"/>
    </location>
</feature>
<dbReference type="Pfam" id="PF14525">
    <property type="entry name" value="AraC_binding_2"/>
    <property type="match status" value="1"/>
</dbReference>
<comment type="caution">
    <text evidence="5">The sequence shown here is derived from an EMBL/GenBank/DDBJ whole genome shotgun (WGS) entry which is preliminary data.</text>
</comment>
<evidence type="ECO:0000256" key="2">
    <source>
        <dbReference type="ARBA" id="ARBA00023125"/>
    </source>
</evidence>
<keyword evidence="2" id="KW-0238">DNA-binding</keyword>
<keyword evidence="3" id="KW-0804">Transcription</keyword>
<dbReference type="InterPro" id="IPR018060">
    <property type="entry name" value="HTH_AraC"/>
</dbReference>
<keyword evidence="6" id="KW-1185">Reference proteome</keyword>
<dbReference type="Proteomes" id="UP001216253">
    <property type="component" value="Unassembled WGS sequence"/>
</dbReference>
<proteinExistence type="predicted"/>
<gene>
    <name evidence="5" type="ORF">PYV00_09770</name>
</gene>
<dbReference type="SUPFAM" id="SSF51215">
    <property type="entry name" value="Regulatory protein AraC"/>
    <property type="match status" value="1"/>
</dbReference>
<protein>
    <submittedName>
        <fullName evidence="5">AraC family transcriptional regulator</fullName>
    </submittedName>
</protein>
<evidence type="ECO:0000313" key="5">
    <source>
        <dbReference type="EMBL" id="MDE8652006.1"/>
    </source>
</evidence>
<dbReference type="InterPro" id="IPR009057">
    <property type="entry name" value="Homeodomain-like_sf"/>
</dbReference>
<dbReference type="InterPro" id="IPR050204">
    <property type="entry name" value="AraC_XylS_family_regulators"/>
</dbReference>
<dbReference type="SUPFAM" id="SSF46689">
    <property type="entry name" value="Homeodomain-like"/>
    <property type="match status" value="2"/>
</dbReference>
<organism evidence="5 6">
    <name type="scientific">Novosphingobium album</name>
    <name type="common">ex Liu et al. 2023</name>
    <dbReference type="NCBI Taxonomy" id="3031130"/>
    <lineage>
        <taxon>Bacteria</taxon>
        <taxon>Pseudomonadati</taxon>
        <taxon>Pseudomonadota</taxon>
        <taxon>Alphaproteobacteria</taxon>
        <taxon>Sphingomonadales</taxon>
        <taxon>Sphingomonadaceae</taxon>
        <taxon>Novosphingobium</taxon>
    </lineage>
</organism>
<sequence>MMYAETHRRWDGTAMPLPSMARLVTRDINEVHQHMCQMFCPHDLRIDGGSPPIDFRHHQASLKSLTFNATDYGNPYGKVVVNIPPMDALYLVQFSLAGVAEITQDKATFVLHPGEMCVLNPKARVRQTFGDGYKHFTVKVDKDGLEALLAQELGFRPGELHFSPRPVRLEGAAAAFAHLVRTVCDDLDEGISGFSHARAAGAVEQALQRLLLAAVPHNHIDLFDAPAFTPAPYYVRRVEEFIHQHACDAITLDEMIAVSGVSARSLHAGFRRFRDTTPMNYLKSHRLELAHRQLRSAADDGLTVTEVALACGFTHLSKFARDYLERFGERPSATLKRTGRH</sequence>
<dbReference type="SMART" id="SM00342">
    <property type="entry name" value="HTH_ARAC"/>
    <property type="match status" value="1"/>
</dbReference>
<evidence type="ECO:0000256" key="1">
    <source>
        <dbReference type="ARBA" id="ARBA00023015"/>
    </source>
</evidence>
<name>A0ABT5WPS6_9SPHN</name>
<dbReference type="InterPro" id="IPR035418">
    <property type="entry name" value="AraC-bd_2"/>
</dbReference>
<dbReference type="Gene3D" id="1.10.10.60">
    <property type="entry name" value="Homeodomain-like"/>
    <property type="match status" value="1"/>
</dbReference>
<reference evidence="5 6" key="1">
    <citation type="submission" date="2023-03" db="EMBL/GenBank/DDBJ databases">
        <title>NovoSphingobium album sp. nov. isolated from polycyclic aromatic hydrocarbons- and heavy-metal polluted soil.</title>
        <authorList>
            <person name="Liu Z."/>
            <person name="Wang K."/>
        </authorList>
    </citation>
    <scope>NUCLEOTIDE SEQUENCE [LARGE SCALE GENOMIC DNA]</scope>
    <source>
        <strain evidence="5 6">H3SJ31-1</strain>
    </source>
</reference>
<dbReference type="EMBL" id="JARESE010000028">
    <property type="protein sequence ID" value="MDE8652006.1"/>
    <property type="molecule type" value="Genomic_DNA"/>
</dbReference>